<dbReference type="SUPFAM" id="SSF63829">
    <property type="entry name" value="Calcium-dependent phosphotriesterase"/>
    <property type="match status" value="1"/>
</dbReference>
<dbReference type="GO" id="GO:0012505">
    <property type="term" value="C:endomembrane system"/>
    <property type="evidence" value="ECO:0007669"/>
    <property type="project" value="TreeGrafter"/>
</dbReference>
<evidence type="ECO:0000256" key="1">
    <source>
        <dbReference type="ARBA" id="ARBA00009191"/>
    </source>
</evidence>
<dbReference type="PANTHER" id="PTHR10426:SF88">
    <property type="entry name" value="ADIPOCYTE PLASMA MEMBRANE-ASSOCIATED PROTEIN HEMOMUCIN-RELATED"/>
    <property type="match status" value="1"/>
</dbReference>
<name>A0A1H7M6K1_9NOCA</name>
<dbReference type="Proteomes" id="UP000198677">
    <property type="component" value="Unassembled WGS sequence"/>
</dbReference>
<evidence type="ECO:0000256" key="3">
    <source>
        <dbReference type="ARBA" id="ARBA00023180"/>
    </source>
</evidence>
<feature type="domain" description="Strictosidine synthase conserved region" evidence="4">
    <location>
        <begin position="143"/>
        <end position="218"/>
    </location>
</feature>
<reference evidence="6" key="1">
    <citation type="submission" date="2016-10" db="EMBL/GenBank/DDBJ databases">
        <authorList>
            <person name="Varghese N."/>
            <person name="Submissions S."/>
        </authorList>
    </citation>
    <scope>NUCLEOTIDE SEQUENCE [LARGE SCALE GENOMIC DNA]</scope>
    <source>
        <strain evidence="6">DSM 44675</strain>
    </source>
</reference>
<comment type="similarity">
    <text evidence="1">Belongs to the strictosidine synthase family.</text>
</comment>
<keyword evidence="3" id="KW-0325">Glycoprotein</keyword>
<keyword evidence="6" id="KW-1185">Reference proteome</keyword>
<dbReference type="Gene3D" id="2.120.10.30">
    <property type="entry name" value="TolB, C-terminal domain"/>
    <property type="match status" value="1"/>
</dbReference>
<evidence type="ECO:0000313" key="5">
    <source>
        <dbReference type="EMBL" id="SEL06237.1"/>
    </source>
</evidence>
<evidence type="ECO:0000259" key="4">
    <source>
        <dbReference type="Pfam" id="PF03088"/>
    </source>
</evidence>
<dbReference type="AlphaFoldDB" id="A0A1H7M6K1"/>
<evidence type="ECO:0000313" key="6">
    <source>
        <dbReference type="Proteomes" id="UP000198677"/>
    </source>
</evidence>
<proteinExistence type="inferred from homology"/>
<dbReference type="PANTHER" id="PTHR10426">
    <property type="entry name" value="STRICTOSIDINE SYNTHASE-RELATED"/>
    <property type="match status" value="1"/>
</dbReference>
<accession>A0A1H7M6K1</accession>
<dbReference type="Pfam" id="PF03088">
    <property type="entry name" value="Str_synth"/>
    <property type="match status" value="1"/>
</dbReference>
<dbReference type="EMBL" id="FOAW01000005">
    <property type="protein sequence ID" value="SEL06237.1"/>
    <property type="molecule type" value="Genomic_DNA"/>
</dbReference>
<protein>
    <submittedName>
        <fullName evidence="5">Strictosidine synthase</fullName>
    </submittedName>
</protein>
<dbReference type="RefSeq" id="WP_072749710.1">
    <property type="nucleotide sequence ID" value="NZ_FOAW01000005.1"/>
</dbReference>
<dbReference type="InterPro" id="IPR011042">
    <property type="entry name" value="6-blade_b-propeller_TolB-like"/>
</dbReference>
<gene>
    <name evidence="5" type="ORF">SAMN05444583_105245</name>
</gene>
<dbReference type="Pfam" id="PF20067">
    <property type="entry name" value="SSL_N"/>
    <property type="match status" value="1"/>
</dbReference>
<organism evidence="5 6">
    <name type="scientific">Rhodococcus maanshanensis</name>
    <dbReference type="NCBI Taxonomy" id="183556"/>
    <lineage>
        <taxon>Bacteria</taxon>
        <taxon>Bacillati</taxon>
        <taxon>Actinomycetota</taxon>
        <taxon>Actinomycetes</taxon>
        <taxon>Mycobacteriales</taxon>
        <taxon>Nocardiaceae</taxon>
        <taxon>Rhodococcus</taxon>
    </lineage>
</organism>
<keyword evidence="2" id="KW-0597">Phosphoprotein</keyword>
<sequence>MGILLSALRGLDRTGIDPVAWHPPTPPPLTGPLAPSAELDGAERWATPGSKGPEDVAVDHQGRLITGTDDGKVWRFDAAGRATLIADTGGRPLGVEILDDGRYLICDCERGVLRVDESGRIETLTDTALGRPLVACNNSAVGRDGTIYFTDSSSKFSVAEHRTDVLEHGGTGRLIRFDPATGETDLLADGLQFANGVGLSADESFVVVAETGAYQIRRVELAGPETGRVSIWAENLPGLPDNLTSQTAGGVFWVALYSPRMRLLDLLAPHPALRVVAANLPRWAQPEPDHRGWVLGLDASGAVVHSLQGGAGSYAPITGVREADGWLYLGSLTADAVARVPAPRSAV</sequence>
<dbReference type="GO" id="GO:0016787">
    <property type="term" value="F:hydrolase activity"/>
    <property type="evidence" value="ECO:0007669"/>
    <property type="project" value="TreeGrafter"/>
</dbReference>
<dbReference type="OrthoDB" id="3332247at2"/>
<evidence type="ECO:0000256" key="2">
    <source>
        <dbReference type="ARBA" id="ARBA00022553"/>
    </source>
</evidence>
<dbReference type="InterPro" id="IPR018119">
    <property type="entry name" value="Strictosidine_synth_cons-reg"/>
</dbReference>